<feature type="repeat" description="ANK" evidence="3">
    <location>
        <begin position="33"/>
        <end position="65"/>
    </location>
</feature>
<dbReference type="PROSITE" id="PS50088">
    <property type="entry name" value="ANK_REPEAT"/>
    <property type="match status" value="1"/>
</dbReference>
<accession>A0A1E4SL27</accession>
<dbReference type="STRING" id="984487.A0A1E4SL27"/>
<evidence type="ECO:0000313" key="5">
    <source>
        <dbReference type="Proteomes" id="UP000094285"/>
    </source>
</evidence>
<dbReference type="EMBL" id="KV453911">
    <property type="protein sequence ID" value="ODV80190.1"/>
    <property type="molecule type" value="Genomic_DNA"/>
</dbReference>
<evidence type="ECO:0000256" key="1">
    <source>
        <dbReference type="ARBA" id="ARBA00022737"/>
    </source>
</evidence>
<evidence type="ECO:0000256" key="2">
    <source>
        <dbReference type="ARBA" id="ARBA00023043"/>
    </source>
</evidence>
<dbReference type="Gene3D" id="1.25.40.20">
    <property type="entry name" value="Ankyrin repeat-containing domain"/>
    <property type="match status" value="1"/>
</dbReference>
<sequence length="222" mass="24780">MVNIWVAAADNQREVVEKYISSGEFAADAKDPNGYTPIHAAASYGHLELLQYLIDKQGDVNVQDAEGDTPLHHVEDVATAKYLVEKLGADYKIKNNDGMTAVEYIEDDDEFPEVVEYLRTLAHGGVDDSRVEDANDFVASLPAPGTVDGHQIRYTLESDPSKQEQEELSEEELAERRKKIEAILNSDNPEEGLRDIVRNAVQEGMMNFQAESADEPDSKKRR</sequence>
<reference evidence="5" key="1">
    <citation type="submission" date="2016-05" db="EMBL/GenBank/DDBJ databases">
        <title>Comparative genomics of biotechnologically important yeasts.</title>
        <authorList>
            <consortium name="DOE Joint Genome Institute"/>
            <person name="Riley R."/>
            <person name="Haridas S."/>
            <person name="Wolfe K.H."/>
            <person name="Lopes M.R."/>
            <person name="Hittinger C.T."/>
            <person name="Goker M."/>
            <person name="Salamov A."/>
            <person name="Wisecaver J."/>
            <person name="Long T.M."/>
            <person name="Aerts A.L."/>
            <person name="Barry K."/>
            <person name="Choi C."/>
            <person name="Clum A."/>
            <person name="Coughlan A.Y."/>
            <person name="Deshpande S."/>
            <person name="Douglass A.P."/>
            <person name="Hanson S.J."/>
            <person name="Klenk H.-P."/>
            <person name="Labutti K."/>
            <person name="Lapidus A."/>
            <person name="Lindquist E."/>
            <person name="Lipzen A."/>
            <person name="Meier-Kolthoff J.P."/>
            <person name="Ohm R.A."/>
            <person name="Otillar R.P."/>
            <person name="Pangilinan J."/>
            <person name="Peng Y."/>
            <person name="Rokas A."/>
            <person name="Rosa C.A."/>
            <person name="Scheuner C."/>
            <person name="Sibirny A.A."/>
            <person name="Slot J.C."/>
            <person name="Stielow J.B."/>
            <person name="Sun H."/>
            <person name="Kurtzman C.P."/>
            <person name="Blackwell M."/>
            <person name="Grigoriev I.V."/>
            <person name="Jeffries T.W."/>
        </authorList>
    </citation>
    <scope>NUCLEOTIDE SEQUENCE [LARGE SCALE GENOMIC DNA]</scope>
    <source>
        <strain evidence="5">NRRL Y-17324</strain>
    </source>
</reference>
<dbReference type="InterPro" id="IPR002110">
    <property type="entry name" value="Ankyrin_rpt"/>
</dbReference>
<proteinExistence type="predicted"/>
<keyword evidence="2 3" id="KW-0040">ANK repeat</keyword>
<keyword evidence="5" id="KW-1185">Reference proteome</keyword>
<dbReference type="RefSeq" id="XP_020065312.1">
    <property type="nucleotide sequence ID" value="XM_020207565.1"/>
</dbReference>
<dbReference type="SMART" id="SM00248">
    <property type="entry name" value="ANK"/>
    <property type="match status" value="2"/>
</dbReference>
<dbReference type="PROSITE" id="PS50297">
    <property type="entry name" value="ANK_REP_REGION"/>
    <property type="match status" value="1"/>
</dbReference>
<keyword evidence="1" id="KW-0677">Repeat</keyword>
<dbReference type="OrthoDB" id="19174at2759"/>
<protein>
    <submittedName>
        <fullName evidence="4">Ankyrin-repeat protein</fullName>
    </submittedName>
</protein>
<dbReference type="AlphaFoldDB" id="A0A1E4SL27"/>
<dbReference type="InterPro" id="IPR036770">
    <property type="entry name" value="Ankyrin_rpt-contain_sf"/>
</dbReference>
<dbReference type="PANTHER" id="PTHR24171">
    <property type="entry name" value="ANKYRIN REPEAT DOMAIN-CONTAINING PROTEIN 39-RELATED"/>
    <property type="match status" value="1"/>
</dbReference>
<dbReference type="Pfam" id="PF12796">
    <property type="entry name" value="Ank_2"/>
    <property type="match status" value="1"/>
</dbReference>
<evidence type="ECO:0000256" key="3">
    <source>
        <dbReference type="PROSITE-ProRule" id="PRU00023"/>
    </source>
</evidence>
<dbReference type="Proteomes" id="UP000094285">
    <property type="component" value="Unassembled WGS sequence"/>
</dbReference>
<organism evidence="4 5">
    <name type="scientific">Suhomyces tanzawaensis NRRL Y-17324</name>
    <dbReference type="NCBI Taxonomy" id="984487"/>
    <lineage>
        <taxon>Eukaryota</taxon>
        <taxon>Fungi</taxon>
        <taxon>Dikarya</taxon>
        <taxon>Ascomycota</taxon>
        <taxon>Saccharomycotina</taxon>
        <taxon>Pichiomycetes</taxon>
        <taxon>Debaryomycetaceae</taxon>
        <taxon>Suhomyces</taxon>
    </lineage>
</organism>
<name>A0A1E4SL27_9ASCO</name>
<dbReference type="GeneID" id="30981702"/>
<dbReference type="SUPFAM" id="SSF48403">
    <property type="entry name" value="Ankyrin repeat"/>
    <property type="match status" value="1"/>
</dbReference>
<evidence type="ECO:0000313" key="4">
    <source>
        <dbReference type="EMBL" id="ODV80190.1"/>
    </source>
</evidence>
<gene>
    <name evidence="4" type="ORF">CANTADRAFT_25874</name>
</gene>